<reference evidence="1 2" key="1">
    <citation type="submission" date="2019-06" db="EMBL/GenBank/DDBJ databases">
        <title>Genomic Encyclopedia of Type Strains, Phase IV (KMG-V): Genome sequencing to study the core and pangenomes of soil and plant-associated prokaryotes.</title>
        <authorList>
            <person name="Whitman W."/>
        </authorList>
    </citation>
    <scope>NUCLEOTIDE SEQUENCE [LARGE SCALE GENOMIC DNA]</scope>
    <source>
        <strain evidence="1 2">BR 11865</strain>
    </source>
</reference>
<dbReference type="Proteomes" id="UP000316545">
    <property type="component" value="Unassembled WGS sequence"/>
</dbReference>
<keyword evidence="2" id="KW-1185">Reference proteome</keyword>
<evidence type="ECO:0000313" key="2">
    <source>
        <dbReference type="Proteomes" id="UP000316545"/>
    </source>
</evidence>
<dbReference type="AlphaFoldDB" id="A0A560GCK4"/>
<dbReference type="EMBL" id="VITO01000001">
    <property type="protein sequence ID" value="TWB31653.1"/>
    <property type="molecule type" value="Genomic_DNA"/>
</dbReference>
<organism evidence="1 2">
    <name type="scientific">Nitrospirillum amazonense</name>
    <dbReference type="NCBI Taxonomy" id="28077"/>
    <lineage>
        <taxon>Bacteria</taxon>
        <taxon>Pseudomonadati</taxon>
        <taxon>Pseudomonadota</taxon>
        <taxon>Alphaproteobacteria</taxon>
        <taxon>Rhodospirillales</taxon>
        <taxon>Azospirillaceae</taxon>
        <taxon>Nitrospirillum</taxon>
    </lineage>
</organism>
<protein>
    <submittedName>
        <fullName evidence="1">Uncharacterized protein</fullName>
    </submittedName>
</protein>
<proteinExistence type="predicted"/>
<sequence>MLLGIRGTRAYADATPEERLELESYVLELVDGRPPNHAARAHFGSP</sequence>
<comment type="caution">
    <text evidence="1">The sequence shown here is derived from an EMBL/GenBank/DDBJ whole genome shotgun (WGS) entry which is preliminary data.</text>
</comment>
<accession>A0A560GCK4</accession>
<evidence type="ECO:0000313" key="1">
    <source>
        <dbReference type="EMBL" id="TWB31653.1"/>
    </source>
</evidence>
<name>A0A560GCK4_9PROT</name>
<gene>
    <name evidence="1" type="ORF">FBZ88_10123</name>
</gene>